<dbReference type="InterPro" id="IPR001266">
    <property type="entry name" value="Ribosomal_eS19"/>
</dbReference>
<comment type="caution">
    <text evidence="4">The sequence shown here is derived from an EMBL/GenBank/DDBJ whole genome shotgun (WGS) entry which is preliminary data.</text>
</comment>
<evidence type="ECO:0000256" key="2">
    <source>
        <dbReference type="ARBA" id="ARBA00022980"/>
    </source>
</evidence>
<accession>A0A835LIF3</accession>
<dbReference type="GO" id="GO:0003735">
    <property type="term" value="F:structural constituent of ribosome"/>
    <property type="evidence" value="ECO:0007669"/>
    <property type="project" value="InterPro"/>
</dbReference>
<evidence type="ECO:0000313" key="5">
    <source>
        <dbReference type="Proteomes" id="UP000631114"/>
    </source>
</evidence>
<dbReference type="GO" id="GO:0003723">
    <property type="term" value="F:RNA binding"/>
    <property type="evidence" value="ECO:0007669"/>
    <property type="project" value="TreeGrafter"/>
</dbReference>
<comment type="similarity">
    <text evidence="1">Belongs to the eukaryotic ribosomal protein eS19 family.</text>
</comment>
<evidence type="ECO:0000256" key="1">
    <source>
        <dbReference type="ARBA" id="ARBA00010014"/>
    </source>
</evidence>
<dbReference type="AlphaFoldDB" id="A0A835LIF3"/>
<dbReference type="PANTHER" id="PTHR11710:SF0">
    <property type="entry name" value="40S RIBOSOMAL PROTEIN S19"/>
    <property type="match status" value="1"/>
</dbReference>
<dbReference type="InterPro" id="IPR036388">
    <property type="entry name" value="WH-like_DNA-bd_sf"/>
</dbReference>
<proteinExistence type="inferred from homology"/>
<dbReference type="PANTHER" id="PTHR11710">
    <property type="entry name" value="40S RIBOSOMAL PROTEIN S19"/>
    <property type="match status" value="1"/>
</dbReference>
<dbReference type="GO" id="GO:0022627">
    <property type="term" value="C:cytosolic small ribosomal subunit"/>
    <property type="evidence" value="ECO:0007669"/>
    <property type="project" value="TreeGrafter"/>
</dbReference>
<dbReference type="Gene3D" id="1.10.10.10">
    <property type="entry name" value="Winged helix-like DNA-binding domain superfamily/Winged helix DNA-binding domain"/>
    <property type="match status" value="1"/>
</dbReference>
<name>A0A835LIF3_9MAGN</name>
<keyword evidence="2" id="KW-0689">Ribosomal protein</keyword>
<dbReference type="EMBL" id="JADFTS010000009">
    <property type="protein sequence ID" value="KAF9588491.1"/>
    <property type="molecule type" value="Genomic_DNA"/>
</dbReference>
<protein>
    <recommendedName>
        <fullName evidence="6">40S ribosomal protein S19</fullName>
    </recommendedName>
</protein>
<evidence type="ECO:0000313" key="4">
    <source>
        <dbReference type="EMBL" id="KAF9588491.1"/>
    </source>
</evidence>
<reference evidence="4 5" key="1">
    <citation type="submission" date="2020-10" db="EMBL/GenBank/DDBJ databases">
        <title>The Coptis chinensis genome and diversification of protoberbering-type alkaloids.</title>
        <authorList>
            <person name="Wang B."/>
            <person name="Shu S."/>
            <person name="Song C."/>
            <person name="Liu Y."/>
        </authorList>
    </citation>
    <scope>NUCLEOTIDE SEQUENCE [LARGE SCALE GENOMIC DNA]</scope>
    <source>
        <strain evidence="4">HL-2020</strain>
        <tissue evidence="4">Leaf</tissue>
    </source>
</reference>
<dbReference type="Proteomes" id="UP000631114">
    <property type="component" value="Unassembled WGS sequence"/>
</dbReference>
<organism evidence="4 5">
    <name type="scientific">Coptis chinensis</name>
    <dbReference type="NCBI Taxonomy" id="261450"/>
    <lineage>
        <taxon>Eukaryota</taxon>
        <taxon>Viridiplantae</taxon>
        <taxon>Streptophyta</taxon>
        <taxon>Embryophyta</taxon>
        <taxon>Tracheophyta</taxon>
        <taxon>Spermatophyta</taxon>
        <taxon>Magnoliopsida</taxon>
        <taxon>Ranunculales</taxon>
        <taxon>Ranunculaceae</taxon>
        <taxon>Coptidoideae</taxon>
        <taxon>Coptis</taxon>
    </lineage>
</organism>
<dbReference type="GO" id="GO:0006412">
    <property type="term" value="P:translation"/>
    <property type="evidence" value="ECO:0007669"/>
    <property type="project" value="InterPro"/>
</dbReference>
<evidence type="ECO:0008006" key="6">
    <source>
        <dbReference type="Google" id="ProtNLM"/>
    </source>
</evidence>
<gene>
    <name evidence="4" type="ORF">IFM89_011691</name>
</gene>
<dbReference type="SUPFAM" id="SSF46785">
    <property type="entry name" value="Winged helix' DNA-binding domain"/>
    <property type="match status" value="1"/>
</dbReference>
<dbReference type="Pfam" id="PF01090">
    <property type="entry name" value="Ribosomal_S19e"/>
    <property type="match status" value="1"/>
</dbReference>
<sequence>MMVAVRTATTVKDVSPHEFVKAYSTHLKRSGKMELPHWTDIVKTATFKELAPGAIARNILHQLEDMKIVDVDPKGKKVETVEGKVWMQNGKNFVALKYLPLVSGKHSSHLLHPIFYRTSKTDRKDHEKRLIHKVILLLAPSKDFVASFATARFESGILTLQRILEADDTVSGVLCFAFPSTVLHRHRTESIAKNHKNPQKHDAVVVKDEAPVFKSELRNMIWCNINKERAPYLFCFNMAWASGT</sequence>
<dbReference type="SMART" id="SM01413">
    <property type="entry name" value="Ribosomal_S19e"/>
    <property type="match status" value="1"/>
</dbReference>
<dbReference type="GO" id="GO:0000028">
    <property type="term" value="P:ribosomal small subunit assembly"/>
    <property type="evidence" value="ECO:0007669"/>
    <property type="project" value="TreeGrafter"/>
</dbReference>
<keyword evidence="3" id="KW-0687">Ribonucleoprotein</keyword>
<dbReference type="InterPro" id="IPR036390">
    <property type="entry name" value="WH_DNA-bd_sf"/>
</dbReference>
<dbReference type="OrthoDB" id="428974at2759"/>
<keyword evidence="5" id="KW-1185">Reference proteome</keyword>
<evidence type="ECO:0000256" key="3">
    <source>
        <dbReference type="ARBA" id="ARBA00023274"/>
    </source>
</evidence>